<dbReference type="Proteomes" id="UP000193689">
    <property type="component" value="Unassembled WGS sequence"/>
</dbReference>
<organism evidence="1 2">
    <name type="scientific">Pseudomassariella vexata</name>
    <dbReference type="NCBI Taxonomy" id="1141098"/>
    <lineage>
        <taxon>Eukaryota</taxon>
        <taxon>Fungi</taxon>
        <taxon>Dikarya</taxon>
        <taxon>Ascomycota</taxon>
        <taxon>Pezizomycotina</taxon>
        <taxon>Sordariomycetes</taxon>
        <taxon>Xylariomycetidae</taxon>
        <taxon>Amphisphaeriales</taxon>
        <taxon>Pseudomassariaceae</taxon>
        <taxon>Pseudomassariella</taxon>
    </lineage>
</organism>
<proteinExistence type="predicted"/>
<gene>
    <name evidence="1" type="ORF">BCR38DRAFT_206095</name>
</gene>
<dbReference type="AlphaFoldDB" id="A0A1Y2DXN9"/>
<evidence type="ECO:0000313" key="1">
    <source>
        <dbReference type="EMBL" id="ORY64070.1"/>
    </source>
</evidence>
<reference evidence="1 2" key="1">
    <citation type="submission" date="2016-07" db="EMBL/GenBank/DDBJ databases">
        <title>Pervasive Adenine N6-methylation of Active Genes in Fungi.</title>
        <authorList>
            <consortium name="DOE Joint Genome Institute"/>
            <person name="Mondo S.J."/>
            <person name="Dannebaum R.O."/>
            <person name="Kuo R.C."/>
            <person name="Labutti K."/>
            <person name="Haridas S."/>
            <person name="Kuo A."/>
            <person name="Salamov A."/>
            <person name="Ahrendt S.R."/>
            <person name="Lipzen A."/>
            <person name="Sullivan W."/>
            <person name="Andreopoulos W.B."/>
            <person name="Clum A."/>
            <person name="Lindquist E."/>
            <person name="Daum C."/>
            <person name="Ramamoorthy G.K."/>
            <person name="Gryganskyi A."/>
            <person name="Culley D."/>
            <person name="Magnuson J.K."/>
            <person name="James T.Y."/>
            <person name="O'Malley M.A."/>
            <person name="Stajich J.E."/>
            <person name="Spatafora J.W."/>
            <person name="Visel A."/>
            <person name="Grigoriev I.V."/>
        </authorList>
    </citation>
    <scope>NUCLEOTIDE SEQUENCE [LARGE SCALE GENOMIC DNA]</scope>
    <source>
        <strain evidence="1 2">CBS 129021</strain>
    </source>
</reference>
<dbReference type="GeneID" id="63770338"/>
<accession>A0A1Y2DXN9</accession>
<keyword evidence="2" id="KW-1185">Reference proteome</keyword>
<dbReference type="InParanoid" id="A0A1Y2DXN9"/>
<dbReference type="RefSeq" id="XP_040715484.1">
    <property type="nucleotide sequence ID" value="XM_040854126.1"/>
</dbReference>
<protein>
    <submittedName>
        <fullName evidence="1">Uncharacterized protein</fullName>
    </submittedName>
</protein>
<comment type="caution">
    <text evidence="1">The sequence shown here is derived from an EMBL/GenBank/DDBJ whole genome shotgun (WGS) entry which is preliminary data.</text>
</comment>
<sequence length="158" mass="17880">MRGSSDSFQGLTDVESIAVVGRWLLSPRATIDDDCCVEVVNCAAPEDQSERPIRQWLAHGGGAAAASVINCWYRRLVSLHDASQRLHIVYVLFGGLVRFTESPFTQDEKYVHFSRVEICWFTVNFWIDMVIAGLEVVIIYKTVNEWGLTTILWQVLPC</sequence>
<evidence type="ECO:0000313" key="2">
    <source>
        <dbReference type="Proteomes" id="UP000193689"/>
    </source>
</evidence>
<dbReference type="EMBL" id="MCFJ01000007">
    <property type="protein sequence ID" value="ORY64070.1"/>
    <property type="molecule type" value="Genomic_DNA"/>
</dbReference>
<name>A0A1Y2DXN9_9PEZI</name>